<protein>
    <recommendedName>
        <fullName evidence="1">HTH marR-type domain-containing protein</fullName>
    </recommendedName>
</protein>
<reference evidence="2 3" key="1">
    <citation type="submission" date="2016-04" db="EMBL/GenBank/DDBJ databases">
        <title>Complete genome sequence and analysis of deep-sea sediment isolate, Amycolatopsis sp. WP1.</title>
        <authorList>
            <person name="Wang H."/>
            <person name="Chen S."/>
            <person name="Wu Q."/>
        </authorList>
    </citation>
    <scope>NUCLEOTIDE SEQUENCE [LARGE SCALE GENOMIC DNA]</scope>
    <source>
        <strain evidence="2 3">WP1</strain>
    </source>
</reference>
<evidence type="ECO:0000313" key="3">
    <source>
        <dbReference type="Proteomes" id="UP000250434"/>
    </source>
</evidence>
<dbReference type="Proteomes" id="UP000250434">
    <property type="component" value="Chromosome"/>
</dbReference>
<dbReference type="SUPFAM" id="SSF46785">
    <property type="entry name" value="Winged helix' DNA-binding domain"/>
    <property type="match status" value="1"/>
</dbReference>
<dbReference type="GO" id="GO:0006950">
    <property type="term" value="P:response to stress"/>
    <property type="evidence" value="ECO:0007669"/>
    <property type="project" value="TreeGrafter"/>
</dbReference>
<dbReference type="PROSITE" id="PS50995">
    <property type="entry name" value="HTH_MARR_2"/>
    <property type="match status" value="1"/>
</dbReference>
<dbReference type="EMBL" id="CP015163">
    <property type="protein sequence ID" value="AXB44181.1"/>
    <property type="molecule type" value="Genomic_DNA"/>
</dbReference>
<dbReference type="InterPro" id="IPR036388">
    <property type="entry name" value="WH-like_DNA-bd_sf"/>
</dbReference>
<dbReference type="Pfam" id="PF01047">
    <property type="entry name" value="MarR"/>
    <property type="match status" value="1"/>
</dbReference>
<dbReference type="KEGG" id="aab:A4R43_18000"/>
<organism evidence="2 3">
    <name type="scientific">Amycolatopsis albispora</name>
    <dbReference type="NCBI Taxonomy" id="1804986"/>
    <lineage>
        <taxon>Bacteria</taxon>
        <taxon>Bacillati</taxon>
        <taxon>Actinomycetota</taxon>
        <taxon>Actinomycetes</taxon>
        <taxon>Pseudonocardiales</taxon>
        <taxon>Pseudonocardiaceae</taxon>
        <taxon>Amycolatopsis</taxon>
    </lineage>
</organism>
<gene>
    <name evidence="2" type="ORF">A4R43_18000</name>
</gene>
<dbReference type="PANTHER" id="PTHR33164">
    <property type="entry name" value="TRANSCRIPTIONAL REGULATOR, MARR FAMILY"/>
    <property type="match status" value="1"/>
</dbReference>
<dbReference type="OrthoDB" id="4323829at2"/>
<evidence type="ECO:0000313" key="2">
    <source>
        <dbReference type="EMBL" id="AXB44181.1"/>
    </source>
</evidence>
<dbReference type="SMART" id="SM00347">
    <property type="entry name" value="HTH_MARR"/>
    <property type="match status" value="1"/>
</dbReference>
<accession>A0A344L807</accession>
<keyword evidence="3" id="KW-1185">Reference proteome</keyword>
<dbReference type="InterPro" id="IPR039422">
    <property type="entry name" value="MarR/SlyA-like"/>
</dbReference>
<proteinExistence type="predicted"/>
<dbReference type="InterPro" id="IPR036390">
    <property type="entry name" value="WH_DNA-bd_sf"/>
</dbReference>
<name>A0A344L807_9PSEU</name>
<dbReference type="AlphaFoldDB" id="A0A344L807"/>
<feature type="domain" description="HTH marR-type" evidence="1">
    <location>
        <begin position="3"/>
        <end position="134"/>
    </location>
</feature>
<dbReference type="InterPro" id="IPR000835">
    <property type="entry name" value="HTH_MarR-typ"/>
</dbReference>
<dbReference type="PANTHER" id="PTHR33164:SF43">
    <property type="entry name" value="HTH-TYPE TRANSCRIPTIONAL REPRESSOR YETL"/>
    <property type="match status" value="1"/>
</dbReference>
<sequence length="168" mass="17374">MNRSRVANLLGAGALAVAERVSAEAARAAGVSASGAAALSTLLVEPGIGVTELGARIGLSQPAAARMLDTLLAAGLVERHHPGGRGVRLTLTATGRAAAEKLLEARGRVLADLLEPLTDDQVRALTPALEALLAGLVENRRSEYVLCRLCDRQVCARCPVGEECRGYG</sequence>
<evidence type="ECO:0000259" key="1">
    <source>
        <dbReference type="PROSITE" id="PS50995"/>
    </source>
</evidence>
<dbReference type="RefSeq" id="WP_113693419.1">
    <property type="nucleotide sequence ID" value="NZ_CP015163.1"/>
</dbReference>
<dbReference type="Gene3D" id="1.10.10.10">
    <property type="entry name" value="Winged helix-like DNA-binding domain superfamily/Winged helix DNA-binding domain"/>
    <property type="match status" value="1"/>
</dbReference>
<dbReference type="GO" id="GO:0003700">
    <property type="term" value="F:DNA-binding transcription factor activity"/>
    <property type="evidence" value="ECO:0007669"/>
    <property type="project" value="InterPro"/>
</dbReference>